<feature type="transmembrane region" description="Helical" evidence="1">
    <location>
        <begin position="12"/>
        <end position="33"/>
    </location>
</feature>
<dbReference type="EMBL" id="ML743559">
    <property type="protein sequence ID" value="KAE8141155.1"/>
    <property type="molecule type" value="Genomic_DNA"/>
</dbReference>
<accession>A0A5N6T4C3</accession>
<name>A0A5N6T4C3_ASPPS</name>
<sequence>MTSNTISAGKAYVRLELILGGNLVCYFLIGVLLTEQSKIEFRVEQVSVLGLNDLSKYHRATSPLNLLWPSILPPIVLRVVLALVDHNLAILKVACNLRSHFN</sequence>
<protein>
    <submittedName>
        <fullName evidence="2">Uncharacterized protein</fullName>
    </submittedName>
</protein>
<reference evidence="2 3" key="1">
    <citation type="submission" date="2019-04" db="EMBL/GenBank/DDBJ databases">
        <title>Friends and foes A comparative genomics study of 23 Aspergillus species from section Flavi.</title>
        <authorList>
            <consortium name="DOE Joint Genome Institute"/>
            <person name="Kjaerbolling I."/>
            <person name="Vesth T."/>
            <person name="Frisvad J.C."/>
            <person name="Nybo J.L."/>
            <person name="Theobald S."/>
            <person name="Kildgaard S."/>
            <person name="Isbrandt T."/>
            <person name="Kuo A."/>
            <person name="Sato A."/>
            <person name="Lyhne E.K."/>
            <person name="Kogle M.E."/>
            <person name="Wiebenga A."/>
            <person name="Kun R.S."/>
            <person name="Lubbers R.J."/>
            <person name="Makela M.R."/>
            <person name="Barry K."/>
            <person name="Chovatia M."/>
            <person name="Clum A."/>
            <person name="Daum C."/>
            <person name="Haridas S."/>
            <person name="He G."/>
            <person name="LaButti K."/>
            <person name="Lipzen A."/>
            <person name="Mondo S."/>
            <person name="Riley R."/>
            <person name="Salamov A."/>
            <person name="Simmons B.A."/>
            <person name="Magnuson J.K."/>
            <person name="Henrissat B."/>
            <person name="Mortensen U.H."/>
            <person name="Larsen T.O."/>
            <person name="Devries R.P."/>
            <person name="Grigoriev I.V."/>
            <person name="Machida M."/>
            <person name="Baker S.E."/>
            <person name="Andersen M.R."/>
        </authorList>
    </citation>
    <scope>NUCLEOTIDE SEQUENCE [LARGE SCALE GENOMIC DNA]</scope>
    <source>
        <strain evidence="2 3">CBS 117625</strain>
    </source>
</reference>
<evidence type="ECO:0000256" key="1">
    <source>
        <dbReference type="SAM" id="Phobius"/>
    </source>
</evidence>
<dbReference type="RefSeq" id="XP_031917218.1">
    <property type="nucleotide sequence ID" value="XM_032052800.1"/>
</dbReference>
<keyword evidence="1" id="KW-0472">Membrane</keyword>
<dbReference type="AlphaFoldDB" id="A0A5N6T4C3"/>
<dbReference type="GeneID" id="43637010"/>
<dbReference type="Proteomes" id="UP000325672">
    <property type="component" value="Unassembled WGS sequence"/>
</dbReference>
<keyword evidence="1" id="KW-1133">Transmembrane helix</keyword>
<organism evidence="2 3">
    <name type="scientific">Aspergillus pseudotamarii</name>
    <dbReference type="NCBI Taxonomy" id="132259"/>
    <lineage>
        <taxon>Eukaryota</taxon>
        <taxon>Fungi</taxon>
        <taxon>Dikarya</taxon>
        <taxon>Ascomycota</taxon>
        <taxon>Pezizomycotina</taxon>
        <taxon>Eurotiomycetes</taxon>
        <taxon>Eurotiomycetidae</taxon>
        <taxon>Eurotiales</taxon>
        <taxon>Aspergillaceae</taxon>
        <taxon>Aspergillus</taxon>
        <taxon>Aspergillus subgen. Circumdati</taxon>
    </lineage>
</organism>
<keyword evidence="3" id="KW-1185">Reference proteome</keyword>
<evidence type="ECO:0000313" key="2">
    <source>
        <dbReference type="EMBL" id="KAE8141155.1"/>
    </source>
</evidence>
<keyword evidence="1" id="KW-0812">Transmembrane</keyword>
<proteinExistence type="predicted"/>
<evidence type="ECO:0000313" key="3">
    <source>
        <dbReference type="Proteomes" id="UP000325672"/>
    </source>
</evidence>
<gene>
    <name evidence="2" type="ORF">BDV38DRAFT_221621</name>
</gene>